<evidence type="ECO:0000313" key="1">
    <source>
        <dbReference type="EMBL" id="KFE68724.1"/>
    </source>
</evidence>
<dbReference type="Proteomes" id="UP000028725">
    <property type="component" value="Unassembled WGS sequence"/>
</dbReference>
<sequence length="147" mass="16450">MSTTTFGDAMAGFSDVLYARAMEHMADKHKHLLDAGSMRANARAAMSFEVKLAKGGLANISVKRYCAGFTLRCTTWVELPDKLTWMSGYLHSSDGGGADFDRLRSEQRVQFELKTSMWRSTELTLHLRTNPALPEGTVVKVHMEIDY</sequence>
<evidence type="ECO:0000313" key="2">
    <source>
        <dbReference type="Proteomes" id="UP000028725"/>
    </source>
</evidence>
<dbReference type="STRING" id="394096.DB31_7961"/>
<dbReference type="RefSeq" id="WP_157232061.1">
    <property type="nucleotide sequence ID" value="NZ_JMCB01000006.1"/>
</dbReference>
<name>A0A085WM11_9BACT</name>
<dbReference type="EMBL" id="JMCB01000006">
    <property type="protein sequence ID" value="KFE68724.1"/>
    <property type="molecule type" value="Genomic_DNA"/>
</dbReference>
<comment type="caution">
    <text evidence="1">The sequence shown here is derived from an EMBL/GenBank/DDBJ whole genome shotgun (WGS) entry which is preliminary data.</text>
</comment>
<reference evidence="1 2" key="1">
    <citation type="submission" date="2014-04" db="EMBL/GenBank/DDBJ databases">
        <title>Genome assembly of Hyalangium minutum DSM 14724.</title>
        <authorList>
            <person name="Sharma G."/>
            <person name="Subramanian S."/>
        </authorList>
    </citation>
    <scope>NUCLEOTIDE SEQUENCE [LARGE SCALE GENOMIC DNA]</scope>
    <source>
        <strain evidence="1 2">DSM 14724</strain>
    </source>
</reference>
<accession>A0A085WM11</accession>
<protein>
    <submittedName>
        <fullName evidence="1">Uncharacterized protein</fullName>
    </submittedName>
</protein>
<gene>
    <name evidence="1" type="ORF">DB31_7961</name>
</gene>
<organism evidence="1 2">
    <name type="scientific">Hyalangium minutum</name>
    <dbReference type="NCBI Taxonomy" id="394096"/>
    <lineage>
        <taxon>Bacteria</taxon>
        <taxon>Pseudomonadati</taxon>
        <taxon>Myxococcota</taxon>
        <taxon>Myxococcia</taxon>
        <taxon>Myxococcales</taxon>
        <taxon>Cystobacterineae</taxon>
        <taxon>Archangiaceae</taxon>
        <taxon>Hyalangium</taxon>
    </lineage>
</organism>
<dbReference type="AlphaFoldDB" id="A0A085WM11"/>
<keyword evidence="2" id="KW-1185">Reference proteome</keyword>
<proteinExistence type="predicted"/>